<dbReference type="InterPro" id="IPR018988">
    <property type="entry name" value="DUF2000"/>
</dbReference>
<organism evidence="2 3">
    <name type="scientific">Nocardia jiangxiensis</name>
    <dbReference type="NCBI Taxonomy" id="282685"/>
    <lineage>
        <taxon>Bacteria</taxon>
        <taxon>Bacillati</taxon>
        <taxon>Actinomycetota</taxon>
        <taxon>Actinomycetes</taxon>
        <taxon>Mycobacteriales</taxon>
        <taxon>Nocardiaceae</taxon>
        <taxon>Nocardia</taxon>
    </lineage>
</organism>
<comment type="caution">
    <text evidence="2">The sequence shown here is derived from an EMBL/GenBank/DDBJ whole genome shotgun (WGS) entry which is preliminary data.</text>
</comment>
<dbReference type="RefSeq" id="WP_387406702.1">
    <property type="nucleotide sequence ID" value="NZ_JBIAQY010000023.1"/>
</dbReference>
<evidence type="ECO:0000256" key="1">
    <source>
        <dbReference type="SAM" id="MobiDB-lite"/>
    </source>
</evidence>
<dbReference type="Gene3D" id="3.40.1490.10">
    <property type="entry name" value="Bit1"/>
    <property type="match status" value="2"/>
</dbReference>
<dbReference type="SUPFAM" id="SSF102462">
    <property type="entry name" value="Peptidyl-tRNA hydrolase II"/>
    <property type="match status" value="1"/>
</dbReference>
<gene>
    <name evidence="2" type="ORF">ACFYXQ_40635</name>
</gene>
<protein>
    <submittedName>
        <fullName evidence="2">DUF2000 domain-containing protein</fullName>
    </submittedName>
</protein>
<proteinExistence type="predicted"/>
<dbReference type="Proteomes" id="UP001601992">
    <property type="component" value="Unassembled WGS sequence"/>
</dbReference>
<accession>A0ABW6SFY7</accession>
<name>A0ABW6SFY7_9NOCA</name>
<evidence type="ECO:0000313" key="3">
    <source>
        <dbReference type="Proteomes" id="UP001601992"/>
    </source>
</evidence>
<reference evidence="2 3" key="1">
    <citation type="submission" date="2024-10" db="EMBL/GenBank/DDBJ databases">
        <title>The Natural Products Discovery Center: Release of the First 8490 Sequenced Strains for Exploring Actinobacteria Biosynthetic Diversity.</title>
        <authorList>
            <person name="Kalkreuter E."/>
            <person name="Kautsar S.A."/>
            <person name="Yang D."/>
            <person name="Bader C.D."/>
            <person name="Teijaro C.N."/>
            <person name="Fluegel L."/>
            <person name="Davis C.M."/>
            <person name="Simpson J.R."/>
            <person name="Lauterbach L."/>
            <person name="Steele A.D."/>
            <person name="Gui C."/>
            <person name="Meng S."/>
            <person name="Li G."/>
            <person name="Viehrig K."/>
            <person name="Ye F."/>
            <person name="Su P."/>
            <person name="Kiefer A.F."/>
            <person name="Nichols A."/>
            <person name="Cepeda A.J."/>
            <person name="Yan W."/>
            <person name="Fan B."/>
            <person name="Jiang Y."/>
            <person name="Adhikari A."/>
            <person name="Zheng C.-J."/>
            <person name="Schuster L."/>
            <person name="Cowan T.M."/>
            <person name="Smanski M.J."/>
            <person name="Chevrette M.G."/>
            <person name="De Carvalho L.P.S."/>
            <person name="Shen B."/>
        </authorList>
    </citation>
    <scope>NUCLEOTIDE SEQUENCE [LARGE SCALE GENOMIC DNA]</scope>
    <source>
        <strain evidence="2 3">NPDC002593</strain>
    </source>
</reference>
<dbReference type="InterPro" id="IPR023476">
    <property type="entry name" value="Pep_tRNA_hydro_II_dom_sf"/>
</dbReference>
<dbReference type="EMBL" id="JBIAQY010000023">
    <property type="protein sequence ID" value="MFF3574071.1"/>
    <property type="molecule type" value="Genomic_DNA"/>
</dbReference>
<sequence>MTVQPADRATRGQVEPSSRLSHGGSAGYGCWRREPGSDAGFAPEEIRIDEPTRAARLKWVVIVDADLPPGRAINAAVCVAAAIGAAVPGLLGTELRALRDRAAAGEGALVVDMPSQAQHTRVYGEYLDTLARAGQHHMSYYAVEIVGPLNRVDKLVKKFPLA</sequence>
<keyword evidence="3" id="KW-1185">Reference proteome</keyword>
<feature type="region of interest" description="Disordered" evidence="1">
    <location>
        <begin position="1"/>
        <end position="29"/>
    </location>
</feature>
<dbReference type="Pfam" id="PF09391">
    <property type="entry name" value="DUF2000"/>
    <property type="match status" value="1"/>
</dbReference>
<evidence type="ECO:0000313" key="2">
    <source>
        <dbReference type="EMBL" id="MFF3574071.1"/>
    </source>
</evidence>